<dbReference type="InterPro" id="IPR050903">
    <property type="entry name" value="Bact_Chemotaxis_MeTrfase"/>
</dbReference>
<dbReference type="GO" id="GO:0006935">
    <property type="term" value="P:chemotaxis"/>
    <property type="evidence" value="ECO:0007669"/>
    <property type="project" value="InterPro"/>
</dbReference>
<dbReference type="Pfam" id="PF00015">
    <property type="entry name" value="MCPsignal"/>
    <property type="match status" value="1"/>
</dbReference>
<feature type="domain" description="Methyl-accepting transducer" evidence="2">
    <location>
        <begin position="357"/>
        <end position="579"/>
    </location>
</feature>
<dbReference type="RefSeq" id="WP_289504216.1">
    <property type="nucleotide sequence ID" value="NZ_CP116805.1"/>
</dbReference>
<keyword evidence="6" id="KW-1185">Reference proteome</keyword>
<evidence type="ECO:0000256" key="1">
    <source>
        <dbReference type="PROSITE-ProRule" id="PRU00284"/>
    </source>
</evidence>
<dbReference type="GO" id="GO:0004888">
    <property type="term" value="F:transmembrane signaling receptor activity"/>
    <property type="evidence" value="ECO:0007669"/>
    <property type="project" value="InterPro"/>
</dbReference>
<dbReference type="AlphaFoldDB" id="A0AAF0BLS5"/>
<evidence type="ECO:0000313" key="6">
    <source>
        <dbReference type="Proteomes" id="UP001217500"/>
    </source>
</evidence>
<feature type="domain" description="PAS" evidence="3">
    <location>
        <begin position="123"/>
        <end position="153"/>
    </location>
</feature>
<dbReference type="SMART" id="SM00283">
    <property type="entry name" value="MA"/>
    <property type="match status" value="1"/>
</dbReference>
<dbReference type="Gene3D" id="3.30.450.20">
    <property type="entry name" value="PAS domain"/>
    <property type="match status" value="3"/>
</dbReference>
<dbReference type="InterPro" id="IPR004090">
    <property type="entry name" value="Chemotax_Me-accpt_rcpt"/>
</dbReference>
<evidence type="ECO:0000259" key="3">
    <source>
        <dbReference type="PROSITE" id="PS50112"/>
    </source>
</evidence>
<dbReference type="InterPro" id="IPR000700">
    <property type="entry name" value="PAS-assoc_C"/>
</dbReference>
<dbReference type="GO" id="GO:0007165">
    <property type="term" value="P:signal transduction"/>
    <property type="evidence" value="ECO:0007669"/>
    <property type="project" value="UniProtKB-KW"/>
</dbReference>
<dbReference type="Pfam" id="PF08447">
    <property type="entry name" value="PAS_3"/>
    <property type="match status" value="3"/>
</dbReference>
<feature type="domain" description="PAC" evidence="4">
    <location>
        <begin position="182"/>
        <end position="234"/>
    </location>
</feature>
<dbReference type="GO" id="GO:0016020">
    <property type="term" value="C:membrane"/>
    <property type="evidence" value="ECO:0007669"/>
    <property type="project" value="InterPro"/>
</dbReference>
<name>A0AAF0BLS5_9PROT</name>
<dbReference type="PANTHER" id="PTHR24422">
    <property type="entry name" value="CHEMOTAXIS PROTEIN METHYLTRANSFERASE"/>
    <property type="match status" value="1"/>
</dbReference>
<dbReference type="SUPFAM" id="SSF58104">
    <property type="entry name" value="Methyl-accepting chemotaxis protein (MCP) signaling domain"/>
    <property type="match status" value="1"/>
</dbReference>
<dbReference type="SMART" id="SM00086">
    <property type="entry name" value="PAC"/>
    <property type="match status" value="3"/>
</dbReference>
<dbReference type="PROSITE" id="PS50112">
    <property type="entry name" value="PAS"/>
    <property type="match status" value="2"/>
</dbReference>
<feature type="domain" description="PAS" evidence="3">
    <location>
        <begin position="1"/>
        <end position="31"/>
    </location>
</feature>
<dbReference type="InterPro" id="IPR000014">
    <property type="entry name" value="PAS"/>
</dbReference>
<organism evidence="5 6">
    <name type="scientific">Gimibacter soli</name>
    <dbReference type="NCBI Taxonomy" id="3024400"/>
    <lineage>
        <taxon>Bacteria</taxon>
        <taxon>Pseudomonadati</taxon>
        <taxon>Pseudomonadota</taxon>
        <taxon>Alphaproteobacteria</taxon>
        <taxon>Kordiimonadales</taxon>
        <taxon>Temperatibacteraceae</taxon>
        <taxon>Gimibacter</taxon>
    </lineage>
</organism>
<dbReference type="InterPro" id="IPR004089">
    <property type="entry name" value="MCPsignal_dom"/>
</dbReference>
<dbReference type="CDD" id="cd00130">
    <property type="entry name" value="PAS"/>
    <property type="match status" value="3"/>
</dbReference>
<dbReference type="SUPFAM" id="SSF55785">
    <property type="entry name" value="PYP-like sensor domain (PAS domain)"/>
    <property type="match status" value="3"/>
</dbReference>
<dbReference type="PROSITE" id="PS50111">
    <property type="entry name" value="CHEMOTAXIS_TRANSDUC_2"/>
    <property type="match status" value="1"/>
</dbReference>
<dbReference type="InterPro" id="IPR013655">
    <property type="entry name" value="PAS_fold_3"/>
</dbReference>
<reference evidence="5" key="1">
    <citation type="submission" date="2023-01" db="EMBL/GenBank/DDBJ databases">
        <title>The genome sequence of Kordiimonadaceae bacterium 6D33.</title>
        <authorList>
            <person name="Liu Y."/>
        </authorList>
    </citation>
    <scope>NUCLEOTIDE SEQUENCE</scope>
    <source>
        <strain evidence="5">6D33</strain>
    </source>
</reference>
<feature type="domain" description="PAC" evidence="4">
    <location>
        <begin position="304"/>
        <end position="356"/>
    </location>
</feature>
<dbReference type="EMBL" id="CP116805">
    <property type="protein sequence ID" value="WCL54497.1"/>
    <property type="molecule type" value="Genomic_DNA"/>
</dbReference>
<dbReference type="PROSITE" id="PS50113">
    <property type="entry name" value="PAC"/>
    <property type="match status" value="2"/>
</dbReference>
<accession>A0AAF0BLS5</accession>
<dbReference type="Gene3D" id="1.10.287.950">
    <property type="entry name" value="Methyl-accepting chemotaxis protein"/>
    <property type="match status" value="1"/>
</dbReference>
<evidence type="ECO:0000313" key="5">
    <source>
        <dbReference type="EMBL" id="WCL54497.1"/>
    </source>
</evidence>
<sequence length="595" mass="64704">MISFTPDGTIIGANPLFLETMGYGLDEIVGQHHRMFVAADYAKSDEYRRFWADLAEGRHNTATFRRFAKGGRQLWLQAIYLPVRDTKGHVYKIVKFATDETAAQNRNLDVAGKLAALDRAQAIIEFELDGTIITANRNFLDTVGYNLDEIAGRHHRMFVDRADAESAAYGEFWQQLQRGEFVSGEFRRTGKGGREIWLQATYNPILGADGTPIRVVKFASDITAQKLENAEIAGKLAAIGKTQAVIEFTPDGTILTANENFLKTVGYGLDEITGQHHRMFVDPSESAGASYRAFWEQLATGQHQTGRFRRIAKDGREIWLQATYTPIVSPSGQVLKVVKFAADITQRVMDRRTQERVSALIEANLDRIIGAVGEADTKAGVASGASDETEDTVRAVAAAVEELDASIQEIASSISRATRAVDQTFSQMQDATDATQTLREAAGSMNNIVELINDIADQINLLALNATIEAARAGDAGRGFAVVAGEVKNLATQVASATGQITGEIDRMQSVSKEVSVKLGSINSEISTLQDDMLTVNGAVEEQSVVAREIASNMVTASDAVGRINESLEELAGNINDISSVGRNLYKEIEEISAS</sequence>
<dbReference type="NCBIfam" id="TIGR00229">
    <property type="entry name" value="sensory_box"/>
    <property type="match status" value="3"/>
</dbReference>
<dbReference type="InterPro" id="IPR001610">
    <property type="entry name" value="PAC"/>
</dbReference>
<dbReference type="PANTHER" id="PTHR24422:SF10">
    <property type="entry name" value="CHEMOTAXIS PROTEIN METHYLTRANSFERASE 2"/>
    <property type="match status" value="1"/>
</dbReference>
<dbReference type="KEGG" id="gso:PH603_01840"/>
<evidence type="ECO:0000259" key="2">
    <source>
        <dbReference type="PROSITE" id="PS50111"/>
    </source>
</evidence>
<gene>
    <name evidence="5" type="ORF">PH603_01840</name>
</gene>
<evidence type="ECO:0000259" key="4">
    <source>
        <dbReference type="PROSITE" id="PS50113"/>
    </source>
</evidence>
<dbReference type="PRINTS" id="PR00260">
    <property type="entry name" value="CHEMTRNSDUCR"/>
</dbReference>
<dbReference type="InterPro" id="IPR035965">
    <property type="entry name" value="PAS-like_dom_sf"/>
</dbReference>
<proteinExistence type="predicted"/>
<dbReference type="Proteomes" id="UP001217500">
    <property type="component" value="Chromosome"/>
</dbReference>
<keyword evidence="1" id="KW-0807">Transducer</keyword>
<protein>
    <submittedName>
        <fullName evidence="5">PAS domain-containing methyl-accepting chemotaxis protein</fullName>
    </submittedName>
</protein>